<keyword evidence="2" id="KW-0808">Transferase</keyword>
<proteinExistence type="predicted"/>
<comment type="caution">
    <text evidence="2">The sequence shown here is derived from an EMBL/GenBank/DDBJ whole genome shotgun (WGS) entry which is preliminary data.</text>
</comment>
<protein>
    <submittedName>
        <fullName evidence="2">SAM-dependent methyltransferase</fullName>
    </submittedName>
</protein>
<keyword evidence="3" id="KW-1185">Reference proteome</keyword>
<reference evidence="3" key="1">
    <citation type="submission" date="2018-05" db="EMBL/GenBank/DDBJ databases">
        <title>Leptospira yasudae sp. nov. and Leptospira stimsonii sp. nov., two pathogenic species of the genus Leptospira isolated from environmental sources.</title>
        <authorList>
            <person name="Casanovas-Massana A."/>
            <person name="Hamond C."/>
            <person name="Santos L.A."/>
            <person name="Hacker K.P."/>
            <person name="Balassiano I."/>
            <person name="Medeiros M.A."/>
            <person name="Reis M.G."/>
            <person name="Ko A.I."/>
            <person name="Wunder E.A."/>
        </authorList>
    </citation>
    <scope>NUCLEOTIDE SEQUENCE [LARGE SCALE GENOMIC DNA]</scope>
    <source>
        <strain evidence="3">B21</strain>
    </source>
</reference>
<evidence type="ECO:0000313" key="2">
    <source>
        <dbReference type="EMBL" id="RHX80866.1"/>
    </source>
</evidence>
<keyword evidence="2" id="KW-0489">Methyltransferase</keyword>
<dbReference type="EMBL" id="QHCR01000003">
    <property type="protein sequence ID" value="RHX80866.1"/>
    <property type="molecule type" value="Genomic_DNA"/>
</dbReference>
<dbReference type="CDD" id="cd02440">
    <property type="entry name" value="AdoMet_MTases"/>
    <property type="match status" value="1"/>
</dbReference>
<organism evidence="2 3">
    <name type="scientific">Leptospira yasudae</name>
    <dbReference type="NCBI Taxonomy" id="2202201"/>
    <lineage>
        <taxon>Bacteria</taxon>
        <taxon>Pseudomonadati</taxon>
        <taxon>Spirochaetota</taxon>
        <taxon>Spirochaetia</taxon>
        <taxon>Leptospirales</taxon>
        <taxon>Leptospiraceae</taxon>
        <taxon>Leptospira</taxon>
    </lineage>
</organism>
<dbReference type="Gene3D" id="3.40.50.150">
    <property type="entry name" value="Vaccinia Virus protein VP39"/>
    <property type="match status" value="1"/>
</dbReference>
<dbReference type="PANTHER" id="PTHR45036:SF1">
    <property type="entry name" value="METHYLTRANSFERASE LIKE 7A"/>
    <property type="match status" value="1"/>
</dbReference>
<dbReference type="InterPro" id="IPR052356">
    <property type="entry name" value="Thiol_S-MT"/>
</dbReference>
<dbReference type="SUPFAM" id="SSF53335">
    <property type="entry name" value="S-adenosyl-L-methionine-dependent methyltransferases"/>
    <property type="match status" value="1"/>
</dbReference>
<dbReference type="Pfam" id="PF08241">
    <property type="entry name" value="Methyltransf_11"/>
    <property type="match status" value="1"/>
</dbReference>
<dbReference type="PANTHER" id="PTHR45036">
    <property type="entry name" value="METHYLTRANSFERASE LIKE 7B"/>
    <property type="match status" value="1"/>
</dbReference>
<reference evidence="2 3" key="2">
    <citation type="journal article" date="2020" name="Int. J. Syst. Evol. Microbiol.">
        <title>Leptospira yasudae sp. nov. and Leptospira stimsonii sp. nov., two new species of the pathogenic group isolated from environmental sources.</title>
        <authorList>
            <person name="Casanovas-Massana A."/>
            <person name="Hamond C."/>
            <person name="Santos L.A."/>
            <person name="de Oliveira D."/>
            <person name="Hacker K.P."/>
            <person name="Balassiano I."/>
            <person name="Costa F."/>
            <person name="Medeiros M.A."/>
            <person name="Reis M.G."/>
            <person name="Ko A.I."/>
            <person name="Wunder E.A."/>
        </authorList>
    </citation>
    <scope>NUCLEOTIDE SEQUENCE [LARGE SCALE GENOMIC DNA]</scope>
    <source>
        <strain evidence="2 3">B21</strain>
    </source>
</reference>
<sequence>MCVQKTPTLSIVNAFIFQTLQNYIHYKYRKIKRDLFEELPDTVVELGPGVGSNLRYFKPGTTLLAVEPNLGMHSRLKKNSETYSVKLELMNLSAEKLPFSDSSVDAVVCSWVLCTVEKPDQVLKEVKRVLKPGGKFVFLEHVAAERGSFLEWIQKIVLKPWKWLFEGCHLNRDTNQTLNHAGFSSLTIETISIPTFFLPIRPHIYGTAIK</sequence>
<accession>A0ABX9M5B4</accession>
<dbReference type="GO" id="GO:0008168">
    <property type="term" value="F:methyltransferase activity"/>
    <property type="evidence" value="ECO:0007669"/>
    <property type="project" value="UniProtKB-KW"/>
</dbReference>
<dbReference type="GO" id="GO:0032259">
    <property type="term" value="P:methylation"/>
    <property type="evidence" value="ECO:0007669"/>
    <property type="project" value="UniProtKB-KW"/>
</dbReference>
<gene>
    <name evidence="2" type="ORF">DLM77_08315</name>
</gene>
<dbReference type="InterPro" id="IPR013216">
    <property type="entry name" value="Methyltransf_11"/>
</dbReference>
<name>A0ABX9M5B4_9LEPT</name>
<dbReference type="RefSeq" id="WP_118955570.1">
    <property type="nucleotide sequence ID" value="NZ_QHCR01000003.1"/>
</dbReference>
<evidence type="ECO:0000313" key="3">
    <source>
        <dbReference type="Proteomes" id="UP000285569"/>
    </source>
</evidence>
<feature type="domain" description="Methyltransferase type 11" evidence="1">
    <location>
        <begin position="45"/>
        <end position="138"/>
    </location>
</feature>
<dbReference type="Proteomes" id="UP000285569">
    <property type="component" value="Unassembled WGS sequence"/>
</dbReference>
<evidence type="ECO:0000259" key="1">
    <source>
        <dbReference type="Pfam" id="PF08241"/>
    </source>
</evidence>
<dbReference type="InterPro" id="IPR029063">
    <property type="entry name" value="SAM-dependent_MTases_sf"/>
</dbReference>